<name>A0A0D1DNP9_MYCMD</name>
<accession>A0A0D1DNP9</accession>
<dbReference type="RefSeq" id="XP_011392738.1">
    <property type="nucleotide sequence ID" value="XM_011394436.1"/>
</dbReference>
<dbReference type="Proteomes" id="UP000000561">
    <property type="component" value="Chromosome 23"/>
</dbReference>
<organism evidence="1 2">
    <name type="scientific">Mycosarcoma maydis</name>
    <name type="common">Corn smut fungus</name>
    <name type="synonym">Ustilago maydis</name>
    <dbReference type="NCBI Taxonomy" id="5270"/>
    <lineage>
        <taxon>Eukaryota</taxon>
        <taxon>Fungi</taxon>
        <taxon>Dikarya</taxon>
        <taxon>Basidiomycota</taxon>
        <taxon>Ustilaginomycotina</taxon>
        <taxon>Ustilaginomycetes</taxon>
        <taxon>Ustilaginales</taxon>
        <taxon>Ustilaginaceae</taxon>
        <taxon>Mycosarcoma</taxon>
    </lineage>
</organism>
<evidence type="ECO:0000313" key="2">
    <source>
        <dbReference type="Proteomes" id="UP000000561"/>
    </source>
</evidence>
<protein>
    <submittedName>
        <fullName evidence="1">Uncharacterized protein</fullName>
    </submittedName>
</protein>
<dbReference type="VEuPathDB" id="FungiDB:UMAG_10998"/>
<dbReference type="GeneID" id="23566939"/>
<sequence length="229" mass="25226">MRQRYDSIHAPPPSLSVGDWDWLELYDGYSLPHSLAPLLPHSLTPSLPHSLTPCCRPISVQAFSGSTLTPSSESSAPPHTSSTCRPQVVCIRYSRSSTSSLTYRPTSRSLPRRSQRSSRNVEHGVVAVNIWSVSTTLDTTSGCRKALSPTQPCSIDPDAGFSKRFWVGPYLHRTSPRTSIVHVAPHSYPFSFVVSSLRRVSVTCGCLLARDIRHDLTRVPTCSRRLAIG</sequence>
<dbReference type="KEGG" id="uma:UMAG_10998"/>
<evidence type="ECO:0000313" key="1">
    <source>
        <dbReference type="EMBL" id="KIS65671.1"/>
    </source>
</evidence>
<dbReference type="AlphaFoldDB" id="A0A0D1DNP9"/>
<dbReference type="InParanoid" id="A0A0D1DNP9"/>
<gene>
    <name evidence="1" type="ORF">UMAG_10998</name>
</gene>
<reference evidence="1 2" key="1">
    <citation type="journal article" date="2006" name="Nature">
        <title>Insights from the genome of the biotrophic fungal plant pathogen Ustilago maydis.</title>
        <authorList>
            <person name="Kamper J."/>
            <person name="Kahmann R."/>
            <person name="Bolker M."/>
            <person name="Ma L.J."/>
            <person name="Brefort T."/>
            <person name="Saville B.J."/>
            <person name="Banuett F."/>
            <person name="Kronstad J.W."/>
            <person name="Gold S.E."/>
            <person name="Muller O."/>
            <person name="Perlin M.H."/>
            <person name="Wosten H.A."/>
            <person name="de Vries R."/>
            <person name="Ruiz-Herrera J."/>
            <person name="Reynaga-Pena C.G."/>
            <person name="Snetselaar K."/>
            <person name="McCann M."/>
            <person name="Perez-Martin J."/>
            <person name="Feldbrugge M."/>
            <person name="Basse C.W."/>
            <person name="Steinberg G."/>
            <person name="Ibeas J.I."/>
            <person name="Holloman W."/>
            <person name="Guzman P."/>
            <person name="Farman M."/>
            <person name="Stajich J.E."/>
            <person name="Sentandreu R."/>
            <person name="Gonzalez-Prieto J.M."/>
            <person name="Kennell J.C."/>
            <person name="Molina L."/>
            <person name="Schirawski J."/>
            <person name="Mendoza-Mendoza A."/>
            <person name="Greilinger D."/>
            <person name="Munch K."/>
            <person name="Rossel N."/>
            <person name="Scherer M."/>
            <person name="Vranes M."/>
            <person name="Ladendorf O."/>
            <person name="Vincon V."/>
            <person name="Fuchs U."/>
            <person name="Sandrock B."/>
            <person name="Meng S."/>
            <person name="Ho E.C."/>
            <person name="Cahill M.J."/>
            <person name="Boyce K.J."/>
            <person name="Klose J."/>
            <person name="Klosterman S.J."/>
            <person name="Deelstra H.J."/>
            <person name="Ortiz-Castellanos L."/>
            <person name="Li W."/>
            <person name="Sanchez-Alonso P."/>
            <person name="Schreier P.H."/>
            <person name="Hauser-Hahn I."/>
            <person name="Vaupel M."/>
            <person name="Koopmann E."/>
            <person name="Friedrich G."/>
            <person name="Voss H."/>
            <person name="Schluter T."/>
            <person name="Margolis J."/>
            <person name="Platt D."/>
            <person name="Swimmer C."/>
            <person name="Gnirke A."/>
            <person name="Chen F."/>
            <person name="Vysotskaia V."/>
            <person name="Mannhaupt G."/>
            <person name="Guldener U."/>
            <person name="Munsterkotter M."/>
            <person name="Haase D."/>
            <person name="Oesterheld M."/>
            <person name="Mewes H.W."/>
            <person name="Mauceli E.W."/>
            <person name="DeCaprio D."/>
            <person name="Wade C.M."/>
            <person name="Butler J."/>
            <person name="Young S."/>
            <person name="Jaffe D.B."/>
            <person name="Calvo S."/>
            <person name="Nusbaum C."/>
            <person name="Galagan J."/>
            <person name="Birren B.W."/>
        </authorList>
    </citation>
    <scope>NUCLEOTIDE SEQUENCE [LARGE SCALE GENOMIC DNA]</scope>
    <source>
        <strain evidence="2">DSM 14603 / FGSC 9021 / UM521</strain>
    </source>
</reference>
<proteinExistence type="predicted"/>
<keyword evidence="2" id="KW-1185">Reference proteome</keyword>
<dbReference type="EMBL" id="CM003162">
    <property type="protein sequence ID" value="KIS65671.1"/>
    <property type="molecule type" value="Genomic_DNA"/>
</dbReference>